<keyword evidence="3 11" id="KW-0813">Transport</keyword>
<evidence type="ECO:0000256" key="7">
    <source>
        <dbReference type="ARBA" id="ARBA00022989"/>
    </source>
</evidence>
<keyword evidence="6" id="KW-0999">Mitochondrion inner membrane</keyword>
<evidence type="ECO:0008006" key="14">
    <source>
        <dbReference type="Google" id="ProtNLM"/>
    </source>
</evidence>
<evidence type="ECO:0000313" key="13">
    <source>
        <dbReference type="Proteomes" id="UP001153712"/>
    </source>
</evidence>
<evidence type="ECO:0000256" key="3">
    <source>
        <dbReference type="ARBA" id="ARBA00022448"/>
    </source>
</evidence>
<feature type="repeat" description="Solcar" evidence="10">
    <location>
        <begin position="204"/>
        <end position="295"/>
    </location>
</feature>
<reference evidence="12" key="1">
    <citation type="submission" date="2022-01" db="EMBL/GenBank/DDBJ databases">
        <authorList>
            <person name="King R."/>
        </authorList>
    </citation>
    <scope>NUCLEOTIDE SEQUENCE</scope>
</reference>
<evidence type="ECO:0000256" key="6">
    <source>
        <dbReference type="ARBA" id="ARBA00022792"/>
    </source>
</evidence>
<dbReference type="GO" id="GO:0005743">
    <property type="term" value="C:mitochondrial inner membrane"/>
    <property type="evidence" value="ECO:0007669"/>
    <property type="project" value="UniProtKB-SubCell"/>
</dbReference>
<comment type="subcellular location">
    <subcellularLocation>
        <location evidence="1">Mitochondrion inner membrane</location>
        <topology evidence="1">Multi-pass membrane protein</topology>
    </subcellularLocation>
</comment>
<evidence type="ECO:0000256" key="10">
    <source>
        <dbReference type="PROSITE-ProRule" id="PRU00282"/>
    </source>
</evidence>
<evidence type="ECO:0000256" key="11">
    <source>
        <dbReference type="RuleBase" id="RU000488"/>
    </source>
</evidence>
<evidence type="ECO:0000256" key="4">
    <source>
        <dbReference type="ARBA" id="ARBA00022692"/>
    </source>
</evidence>
<keyword evidence="13" id="KW-1185">Reference proteome</keyword>
<proteinExistence type="inferred from homology"/>
<accession>A0A9N9U2I9</accession>
<protein>
    <recommendedName>
        <fullName evidence="14">Solute carrier family 25 member 35</fullName>
    </recommendedName>
</protein>
<dbReference type="Gene3D" id="1.50.40.10">
    <property type="entry name" value="Mitochondrial carrier domain"/>
    <property type="match status" value="1"/>
</dbReference>
<dbReference type="InterPro" id="IPR051508">
    <property type="entry name" value="Mito_Carrier_Antiporter"/>
</dbReference>
<keyword evidence="4 10" id="KW-0812">Transmembrane</keyword>
<keyword evidence="7" id="KW-1133">Transmembrane helix</keyword>
<dbReference type="AlphaFoldDB" id="A0A9N9U2I9"/>
<keyword evidence="9 10" id="KW-0472">Membrane</keyword>
<organism evidence="12 13">
    <name type="scientific">Phyllotreta striolata</name>
    <name type="common">Striped flea beetle</name>
    <name type="synonym">Crioceris striolata</name>
    <dbReference type="NCBI Taxonomy" id="444603"/>
    <lineage>
        <taxon>Eukaryota</taxon>
        <taxon>Metazoa</taxon>
        <taxon>Ecdysozoa</taxon>
        <taxon>Arthropoda</taxon>
        <taxon>Hexapoda</taxon>
        <taxon>Insecta</taxon>
        <taxon>Pterygota</taxon>
        <taxon>Neoptera</taxon>
        <taxon>Endopterygota</taxon>
        <taxon>Coleoptera</taxon>
        <taxon>Polyphaga</taxon>
        <taxon>Cucujiformia</taxon>
        <taxon>Chrysomeloidea</taxon>
        <taxon>Chrysomelidae</taxon>
        <taxon>Galerucinae</taxon>
        <taxon>Alticini</taxon>
        <taxon>Phyllotreta</taxon>
    </lineage>
</organism>
<evidence type="ECO:0000256" key="2">
    <source>
        <dbReference type="ARBA" id="ARBA00006375"/>
    </source>
</evidence>
<keyword evidence="8" id="KW-0496">Mitochondrion</keyword>
<dbReference type="Proteomes" id="UP001153712">
    <property type="component" value="Chromosome 9"/>
</dbReference>
<dbReference type="PROSITE" id="PS50920">
    <property type="entry name" value="SOLCAR"/>
    <property type="match status" value="3"/>
</dbReference>
<evidence type="ECO:0000256" key="1">
    <source>
        <dbReference type="ARBA" id="ARBA00004448"/>
    </source>
</evidence>
<comment type="similarity">
    <text evidence="2 11">Belongs to the mitochondrial carrier (TC 2.A.29) family.</text>
</comment>
<dbReference type="SUPFAM" id="SSF103506">
    <property type="entry name" value="Mitochondrial carrier"/>
    <property type="match status" value="1"/>
</dbReference>
<evidence type="ECO:0000256" key="9">
    <source>
        <dbReference type="ARBA" id="ARBA00023136"/>
    </source>
</evidence>
<name>A0A9N9U2I9_PHYSR</name>
<dbReference type="OrthoDB" id="6703404at2759"/>
<feature type="repeat" description="Solcar" evidence="10">
    <location>
        <begin position="1"/>
        <end position="90"/>
    </location>
</feature>
<sequence length="303" mass="33522">MDFVIGASAGMGACLFTNPLEVLKTKMQLQGELRAKGQHAVHYRNIFHSSYVIAKNDGLLALQKGLVPALWVQVVLNGVRLGFYQWATNKQLLNDKNGNLIVSRSVTVSALGAILGQTLSSPLFLVKTHLQAQSATASLAVGHQHEHTTMLAAFKNIYAQQGMKGLFRGVTASVPRAAVGSIMQLLSFDYSKRRLLEYDYFYDKKILTAFLASMAGGVAITLAMTPFDLIMTRIYNQPTDASGKGVLYTSYKDCMMKIYNAEGFLAFYKGVGPMYLRLGPHTVLCLVFWDHLNTLYMNFLKKV</sequence>
<evidence type="ECO:0000256" key="8">
    <source>
        <dbReference type="ARBA" id="ARBA00023128"/>
    </source>
</evidence>
<gene>
    <name evidence="12" type="ORF">PHYEVI_LOCUS11648</name>
</gene>
<dbReference type="EMBL" id="OU900102">
    <property type="protein sequence ID" value="CAG9865413.1"/>
    <property type="molecule type" value="Genomic_DNA"/>
</dbReference>
<dbReference type="InterPro" id="IPR018108">
    <property type="entry name" value="MCP_transmembrane"/>
</dbReference>
<keyword evidence="5" id="KW-0677">Repeat</keyword>
<dbReference type="PANTHER" id="PTHR45928:SF1">
    <property type="entry name" value="RE38146P"/>
    <property type="match status" value="1"/>
</dbReference>
<evidence type="ECO:0000256" key="5">
    <source>
        <dbReference type="ARBA" id="ARBA00022737"/>
    </source>
</evidence>
<dbReference type="InterPro" id="IPR023395">
    <property type="entry name" value="MCP_dom_sf"/>
</dbReference>
<dbReference type="PANTHER" id="PTHR45928">
    <property type="entry name" value="RE38146P"/>
    <property type="match status" value="1"/>
</dbReference>
<evidence type="ECO:0000313" key="12">
    <source>
        <dbReference type="EMBL" id="CAG9865413.1"/>
    </source>
</evidence>
<feature type="repeat" description="Solcar" evidence="10">
    <location>
        <begin position="104"/>
        <end position="194"/>
    </location>
</feature>
<dbReference type="Pfam" id="PF00153">
    <property type="entry name" value="Mito_carr"/>
    <property type="match status" value="3"/>
</dbReference>